<reference evidence="3" key="1">
    <citation type="journal article" date="2018" name="Front. Microbiol.">
        <title>Genome-Based Analysis Reveals the Taxonomy and Diversity of the Family Idiomarinaceae.</title>
        <authorList>
            <person name="Liu Y."/>
            <person name="Lai Q."/>
            <person name="Shao Z."/>
        </authorList>
    </citation>
    <scope>NUCLEOTIDE SEQUENCE [LARGE SCALE GENOMIC DNA]</scope>
    <source>
        <strain evidence="3">PIM1</strain>
    </source>
</reference>
<accession>A0A432YFK1</accession>
<dbReference type="EMBL" id="PIPZ01000002">
    <property type="protein sequence ID" value="RUO59728.1"/>
    <property type="molecule type" value="Genomic_DNA"/>
</dbReference>
<dbReference type="OrthoDB" id="6234504at2"/>
<organism evidence="2 3">
    <name type="scientific">Pseudidiomarina marina</name>
    <dbReference type="NCBI Taxonomy" id="502366"/>
    <lineage>
        <taxon>Bacteria</taxon>
        <taxon>Pseudomonadati</taxon>
        <taxon>Pseudomonadota</taxon>
        <taxon>Gammaproteobacteria</taxon>
        <taxon>Alteromonadales</taxon>
        <taxon>Idiomarinaceae</taxon>
        <taxon>Pseudidiomarina</taxon>
    </lineage>
</organism>
<evidence type="ECO:0000313" key="2">
    <source>
        <dbReference type="EMBL" id="RUO59728.1"/>
    </source>
</evidence>
<dbReference type="Proteomes" id="UP000288127">
    <property type="component" value="Unassembled WGS sequence"/>
</dbReference>
<feature type="chain" id="PRO_5019382019" evidence="1">
    <location>
        <begin position="24"/>
        <end position="293"/>
    </location>
</feature>
<keyword evidence="3" id="KW-1185">Reference proteome</keyword>
<dbReference type="RefSeq" id="WP_126759492.1">
    <property type="nucleotide sequence ID" value="NZ_PIPZ01000002.1"/>
</dbReference>
<comment type="caution">
    <text evidence="2">The sequence shown here is derived from an EMBL/GenBank/DDBJ whole genome shotgun (WGS) entry which is preliminary data.</text>
</comment>
<keyword evidence="1" id="KW-0732">Signal</keyword>
<proteinExistence type="predicted"/>
<protein>
    <submittedName>
        <fullName evidence="2">Uncharacterized protein</fullName>
    </submittedName>
</protein>
<gene>
    <name evidence="2" type="ORF">CWI76_06205</name>
</gene>
<evidence type="ECO:0000313" key="3">
    <source>
        <dbReference type="Proteomes" id="UP000288127"/>
    </source>
</evidence>
<name>A0A432YFK1_9GAMM</name>
<evidence type="ECO:0000256" key="1">
    <source>
        <dbReference type="SAM" id="SignalP"/>
    </source>
</evidence>
<feature type="signal peptide" evidence="1">
    <location>
        <begin position="1"/>
        <end position="23"/>
    </location>
</feature>
<sequence>MKAVHVFTLCAAATLLGSSLAHGQDTPAQPMLNDSYFDRARTAEQQQVSLITVDQTTFKAAYEKAGRPKLVMLVGEPFSDMVSDWHMQRRVSVNAQATGTEGTFVPESQSVQVGVEQRNYDSPRRSGMLTGAQWDEYQRGYQSTLMQYGVRLVNRAVAMRLLDSEIRAESKRNPQDDNQRLEMDMLRKHTNLLLEVMPYRENKLNFEPIGYQITMTSLEDATLLADDRVAIPQGLMEYRAGAGGYNLQRPRQVAGVTAQPGGYEVIEEELELWAEQGELAAQATIQMLYDRYL</sequence>
<dbReference type="AlphaFoldDB" id="A0A432YFK1"/>